<organism evidence="1 2">
    <name type="scientific">Kitasatospora terrestris</name>
    <dbReference type="NCBI Taxonomy" id="258051"/>
    <lineage>
        <taxon>Bacteria</taxon>
        <taxon>Bacillati</taxon>
        <taxon>Actinomycetota</taxon>
        <taxon>Actinomycetes</taxon>
        <taxon>Kitasatosporales</taxon>
        <taxon>Streptomycetaceae</taxon>
        <taxon>Kitasatospora</taxon>
    </lineage>
</organism>
<keyword evidence="2" id="KW-1185">Reference proteome</keyword>
<dbReference type="RefSeq" id="WP_345694693.1">
    <property type="nucleotide sequence ID" value="NZ_BAABIS010000001.1"/>
</dbReference>
<dbReference type="InterPro" id="IPR011990">
    <property type="entry name" value="TPR-like_helical_dom_sf"/>
</dbReference>
<proteinExistence type="predicted"/>
<protein>
    <recommendedName>
        <fullName evidence="3">Tetratricopeptide repeat protein</fullName>
    </recommendedName>
</protein>
<dbReference type="Gene3D" id="1.25.40.10">
    <property type="entry name" value="Tetratricopeptide repeat domain"/>
    <property type="match status" value="2"/>
</dbReference>
<dbReference type="EMBL" id="BAABIS010000001">
    <property type="protein sequence ID" value="GAA4830508.1"/>
    <property type="molecule type" value="Genomic_DNA"/>
</dbReference>
<comment type="caution">
    <text evidence="1">The sequence shown here is derived from an EMBL/GenBank/DDBJ whole genome shotgun (WGS) entry which is preliminary data.</text>
</comment>
<gene>
    <name evidence="1" type="ORF">GCM10023235_00610</name>
</gene>
<sequence>MARPSEFGDQRLAAEGEIAVARLAMDAGDLPHAASHLADAMATDPALPDVHEALAEFCAHAGGPAAAVEYFPTVGEASLGAAACFAHVSAAAGDWEGALEALAVVMEAEPARPWAGAAWLLREDLPELIAPEAVVRAVARATGALREPPAGDVRTALVPLDRFVTAVLDRHPDHAALLALSSALPRLLGADGLTVDRAERAYRISPGRVEAVMYGWVLRADGRADEALAVWEAALEEGPFDGHLAGEVAGLYAATGHPEAGLAWIERALDHEPDHPMAAPLLHGLHHQIGSGTEHLLALADHARAHPGHDLDD</sequence>
<dbReference type="SUPFAM" id="SSF48452">
    <property type="entry name" value="TPR-like"/>
    <property type="match status" value="2"/>
</dbReference>
<evidence type="ECO:0000313" key="2">
    <source>
        <dbReference type="Proteomes" id="UP001501752"/>
    </source>
</evidence>
<name>A0ABP9D5A8_9ACTN</name>
<dbReference type="Proteomes" id="UP001501752">
    <property type="component" value="Unassembled WGS sequence"/>
</dbReference>
<evidence type="ECO:0008006" key="3">
    <source>
        <dbReference type="Google" id="ProtNLM"/>
    </source>
</evidence>
<reference evidence="2" key="1">
    <citation type="journal article" date="2019" name="Int. J. Syst. Evol. Microbiol.">
        <title>The Global Catalogue of Microorganisms (GCM) 10K type strain sequencing project: providing services to taxonomists for standard genome sequencing and annotation.</title>
        <authorList>
            <consortium name="The Broad Institute Genomics Platform"/>
            <consortium name="The Broad Institute Genome Sequencing Center for Infectious Disease"/>
            <person name="Wu L."/>
            <person name="Ma J."/>
        </authorList>
    </citation>
    <scope>NUCLEOTIDE SEQUENCE [LARGE SCALE GENOMIC DNA]</scope>
    <source>
        <strain evidence="2">JCM 13006</strain>
    </source>
</reference>
<evidence type="ECO:0000313" key="1">
    <source>
        <dbReference type="EMBL" id="GAA4830508.1"/>
    </source>
</evidence>
<accession>A0ABP9D5A8</accession>